<dbReference type="WBParaSite" id="Hba_00086">
    <property type="protein sequence ID" value="Hba_00086"/>
    <property type="gene ID" value="Hba_00086"/>
</dbReference>
<organism evidence="1 2">
    <name type="scientific">Heterorhabditis bacteriophora</name>
    <name type="common">Entomopathogenic nematode worm</name>
    <dbReference type="NCBI Taxonomy" id="37862"/>
    <lineage>
        <taxon>Eukaryota</taxon>
        <taxon>Metazoa</taxon>
        <taxon>Ecdysozoa</taxon>
        <taxon>Nematoda</taxon>
        <taxon>Chromadorea</taxon>
        <taxon>Rhabditida</taxon>
        <taxon>Rhabditina</taxon>
        <taxon>Rhabditomorpha</taxon>
        <taxon>Strongyloidea</taxon>
        <taxon>Heterorhabditidae</taxon>
        <taxon>Heterorhabditis</taxon>
    </lineage>
</organism>
<keyword evidence="1" id="KW-1185">Reference proteome</keyword>
<name>A0A1I7W650_HETBA</name>
<proteinExistence type="predicted"/>
<evidence type="ECO:0000313" key="1">
    <source>
        <dbReference type="Proteomes" id="UP000095283"/>
    </source>
</evidence>
<dbReference type="AlphaFoldDB" id="A0A1I7W650"/>
<protein>
    <submittedName>
        <fullName evidence="2">Uncharacterized protein</fullName>
    </submittedName>
</protein>
<accession>A0A1I7W650</accession>
<reference evidence="2" key="1">
    <citation type="submission" date="2016-11" db="UniProtKB">
        <authorList>
            <consortium name="WormBaseParasite"/>
        </authorList>
    </citation>
    <scope>IDENTIFICATION</scope>
</reference>
<evidence type="ECO:0000313" key="2">
    <source>
        <dbReference type="WBParaSite" id="Hba_00086"/>
    </source>
</evidence>
<sequence length="32" mass="3375">MSLLTSDFRYCHGLVVVVGALGVGIKLRSSPV</sequence>
<dbReference type="Proteomes" id="UP000095283">
    <property type="component" value="Unplaced"/>
</dbReference>